<evidence type="ECO:0000259" key="2">
    <source>
        <dbReference type="PROSITE" id="PS50076"/>
    </source>
</evidence>
<reference evidence="3 4" key="1">
    <citation type="journal article" date="2013" name="PLoS Genet.">
        <title>Distinctive expansion of potential virulence genes in the genome of the oomycete fish pathogen Saprolegnia parasitica.</title>
        <authorList>
            <person name="Jiang R.H."/>
            <person name="de Bruijn I."/>
            <person name="Haas B.J."/>
            <person name="Belmonte R."/>
            <person name="Lobach L."/>
            <person name="Christie J."/>
            <person name="van den Ackerveken G."/>
            <person name="Bottin A."/>
            <person name="Bulone V."/>
            <person name="Diaz-Moreno S.M."/>
            <person name="Dumas B."/>
            <person name="Fan L."/>
            <person name="Gaulin E."/>
            <person name="Govers F."/>
            <person name="Grenville-Briggs L.J."/>
            <person name="Horner N.R."/>
            <person name="Levin J.Z."/>
            <person name="Mammella M."/>
            <person name="Meijer H.J."/>
            <person name="Morris P."/>
            <person name="Nusbaum C."/>
            <person name="Oome S."/>
            <person name="Phillips A.J."/>
            <person name="van Rooyen D."/>
            <person name="Rzeszutek E."/>
            <person name="Saraiva M."/>
            <person name="Secombes C.J."/>
            <person name="Seidl M.F."/>
            <person name="Snel B."/>
            <person name="Stassen J.H."/>
            <person name="Sykes S."/>
            <person name="Tripathy S."/>
            <person name="van den Berg H."/>
            <person name="Vega-Arreguin J.C."/>
            <person name="Wawra S."/>
            <person name="Young S.K."/>
            <person name="Zeng Q."/>
            <person name="Dieguez-Uribeondo J."/>
            <person name="Russ C."/>
            <person name="Tyler B.M."/>
            <person name="van West P."/>
        </authorList>
    </citation>
    <scope>NUCLEOTIDE SEQUENCE [LARGE SCALE GENOMIC DNA]</scope>
    <source>
        <strain evidence="3 4">CBS 223.65</strain>
    </source>
</reference>
<sequence length="766" mass="85623">MRTRLPSPVLPFLFLLIVHALETTVTRRFELHGKIFSVSIPRGVEPVDAIAAFRHEHNLSMAFQHTALEAFCSALPCTRAAPIAFSAMITGDNGAAIGQFELLDGDEPADAIAAFCRQHALGADFQRYMIASICAQASVRCARHRAVALQQGFTGDHGSSLGVLTIYDDEAPADAVFAYLQPWFPERSSLESMLQQVLGYVCSRLACDRTIPRLFHRHIEGPDSVDHGVLDIFYGQEPIDVISAMRPPLGRDLQLSLLQTVCAEPLVSPYCTRDRVLVFSAPVQFDADGPSIAVTLYDGDEVADVIFDLGRRYNLTMPMRHGLFDALCNRPPITCTRGRAKLYDRLVTDDHGNAVGSVVVLDGDEAADNVFAFAATHNLPPSFRDDLLNRVCHDLHASVNVTCTRWAPLVASIPIKMNMSDPKPLGYVDVLEGDEPVDAVYRFGVQHNLGAQEQASIKDGICNALNVPCTRERSLVYVAPINGEHVPFYGDDEPADVVYWYGNLRNWTFFERQEWLHALCRLERAAMPLLNCTRAEARVFHLPVMETATEKLGDLDVFEDQEPVDVVYAFLDKHDLFQTAPINETLLNLTCTHVPCARLRPRRILFSLQATYAGLPHKIEYVPPEDDWVCTELYPGQKRCEHYVQVRATAYCAKYMSTWATCPDIIGGALRSHLDVYEAAMWRGKDMYAKLGLVKGASSDEIEHAYHIRVLRYNNVTEPQKYEKLQAAYDTLHDPVKKYYYDLPCMKFFGLCGKRQPDGGISISAD</sequence>
<dbReference type="RefSeq" id="XP_012209276.1">
    <property type="nucleotide sequence ID" value="XM_012353886.1"/>
</dbReference>
<dbReference type="CDD" id="cd06257">
    <property type="entry name" value="DnaJ"/>
    <property type="match status" value="1"/>
</dbReference>
<keyword evidence="1" id="KW-0732">Signal</keyword>
<dbReference type="EMBL" id="KK583326">
    <property type="protein sequence ID" value="KDO20042.1"/>
    <property type="molecule type" value="Genomic_DNA"/>
</dbReference>
<dbReference type="VEuPathDB" id="FungiDB:SPRG_14190"/>
<feature type="chain" id="PRO_5001637256" description="J domain-containing protein" evidence="1">
    <location>
        <begin position="21"/>
        <end position="766"/>
    </location>
</feature>
<dbReference type="PROSITE" id="PS50076">
    <property type="entry name" value="DNAJ_2"/>
    <property type="match status" value="1"/>
</dbReference>
<dbReference type="PRINTS" id="PR00625">
    <property type="entry name" value="JDOMAIN"/>
</dbReference>
<dbReference type="InterPro" id="IPR018253">
    <property type="entry name" value="DnaJ_domain_CS"/>
</dbReference>
<dbReference type="Pfam" id="PF00226">
    <property type="entry name" value="DnaJ"/>
    <property type="match status" value="1"/>
</dbReference>
<dbReference type="GeneID" id="24136013"/>
<gene>
    <name evidence="3" type="ORF">SPRG_14190</name>
</gene>
<proteinExistence type="predicted"/>
<organism evidence="3 4">
    <name type="scientific">Saprolegnia parasitica (strain CBS 223.65)</name>
    <dbReference type="NCBI Taxonomy" id="695850"/>
    <lineage>
        <taxon>Eukaryota</taxon>
        <taxon>Sar</taxon>
        <taxon>Stramenopiles</taxon>
        <taxon>Oomycota</taxon>
        <taxon>Saprolegniomycetes</taxon>
        <taxon>Saprolegniales</taxon>
        <taxon>Saprolegniaceae</taxon>
        <taxon>Saprolegnia</taxon>
    </lineage>
</organism>
<evidence type="ECO:0000313" key="4">
    <source>
        <dbReference type="Proteomes" id="UP000030745"/>
    </source>
</evidence>
<feature type="domain" description="J" evidence="2">
    <location>
        <begin position="686"/>
        <end position="745"/>
    </location>
</feature>
<evidence type="ECO:0000313" key="3">
    <source>
        <dbReference type="EMBL" id="KDO20042.1"/>
    </source>
</evidence>
<keyword evidence="4" id="KW-1185">Reference proteome</keyword>
<dbReference type="SUPFAM" id="SSF46565">
    <property type="entry name" value="Chaperone J-domain"/>
    <property type="match status" value="1"/>
</dbReference>
<dbReference type="OMA" id="CVHYVEI"/>
<dbReference type="Gene3D" id="1.10.287.110">
    <property type="entry name" value="DnaJ domain"/>
    <property type="match status" value="1"/>
</dbReference>
<dbReference type="InterPro" id="IPR001623">
    <property type="entry name" value="DnaJ_domain"/>
</dbReference>
<dbReference type="Proteomes" id="UP000030745">
    <property type="component" value="Unassembled WGS sequence"/>
</dbReference>
<dbReference type="KEGG" id="spar:SPRG_14190"/>
<dbReference type="InterPro" id="IPR036869">
    <property type="entry name" value="J_dom_sf"/>
</dbReference>
<protein>
    <recommendedName>
        <fullName evidence="2">J domain-containing protein</fullName>
    </recommendedName>
</protein>
<name>A0A067BZP3_SAPPC</name>
<evidence type="ECO:0000256" key="1">
    <source>
        <dbReference type="SAM" id="SignalP"/>
    </source>
</evidence>
<dbReference type="OrthoDB" id="445556at2759"/>
<dbReference type="PROSITE" id="PS00636">
    <property type="entry name" value="DNAJ_1"/>
    <property type="match status" value="1"/>
</dbReference>
<accession>A0A067BZP3</accession>
<feature type="signal peptide" evidence="1">
    <location>
        <begin position="1"/>
        <end position="20"/>
    </location>
</feature>
<dbReference type="STRING" id="695850.A0A067BZP3"/>
<dbReference type="AlphaFoldDB" id="A0A067BZP3"/>